<dbReference type="Proteomes" id="UP001145114">
    <property type="component" value="Unassembled WGS sequence"/>
</dbReference>
<reference evidence="1" key="1">
    <citation type="submission" date="2022-06" db="EMBL/GenBank/DDBJ databases">
        <title>Phylogenomic reconstructions and comparative analyses of Kickxellomycotina fungi.</title>
        <authorList>
            <person name="Reynolds N.K."/>
            <person name="Stajich J.E."/>
            <person name="Barry K."/>
            <person name="Grigoriev I.V."/>
            <person name="Crous P."/>
            <person name="Smith M.E."/>
        </authorList>
    </citation>
    <scope>NUCLEOTIDE SEQUENCE</scope>
    <source>
        <strain evidence="1">RSA 2271</strain>
    </source>
</reference>
<accession>A0ACC1HCH5</accession>
<evidence type="ECO:0000313" key="1">
    <source>
        <dbReference type="EMBL" id="KAJ1674046.1"/>
    </source>
</evidence>
<gene>
    <name evidence="1" type="primary">COQ7</name>
    <name evidence="1" type="ORF">EV182_004077</name>
</gene>
<keyword evidence="1" id="KW-0830">Ubiquinone</keyword>
<evidence type="ECO:0000313" key="2">
    <source>
        <dbReference type="Proteomes" id="UP001145114"/>
    </source>
</evidence>
<keyword evidence="2" id="KW-1185">Reference proteome</keyword>
<proteinExistence type="predicted"/>
<organism evidence="1 2">
    <name type="scientific">Spiromyces aspiralis</name>
    <dbReference type="NCBI Taxonomy" id="68401"/>
    <lineage>
        <taxon>Eukaryota</taxon>
        <taxon>Fungi</taxon>
        <taxon>Fungi incertae sedis</taxon>
        <taxon>Zoopagomycota</taxon>
        <taxon>Kickxellomycotina</taxon>
        <taxon>Kickxellomycetes</taxon>
        <taxon>Kickxellales</taxon>
        <taxon>Kickxellaceae</taxon>
        <taxon>Spiromyces</taxon>
    </lineage>
</organism>
<keyword evidence="1" id="KW-0560">Oxidoreductase</keyword>
<comment type="caution">
    <text evidence="1">The sequence shown here is derived from an EMBL/GenBank/DDBJ whole genome shotgun (WGS) entry which is preliminary data.</text>
</comment>
<name>A0ACC1HCH5_9FUNG</name>
<keyword evidence="1" id="KW-0503">Monooxygenase</keyword>
<dbReference type="EMBL" id="JAMZIH010006321">
    <property type="protein sequence ID" value="KAJ1674046.1"/>
    <property type="molecule type" value="Genomic_DNA"/>
</dbReference>
<protein>
    <submittedName>
        <fullName evidence="1">Ubiquinone biosynthesis monooxygenase Coq7</fullName>
    </submittedName>
</protein>
<sequence>MAVLGKDKRLRELLMHMKEQEDHHLATFNKKVGEYRVRPTILQPIAAIGGFALGTITALMGEKSAMTCTEAVETAIGTHYDE</sequence>